<proteinExistence type="inferred from homology"/>
<dbReference type="PROSITE" id="PS01125">
    <property type="entry name" value="ROK"/>
    <property type="match status" value="1"/>
</dbReference>
<reference evidence="2 3" key="1">
    <citation type="submission" date="2019-07" db="EMBL/GenBank/DDBJ databases">
        <title>Analysis of the biochemical properties, biological activity and biotechnological potential of siderophores and biosurfactants produced by Antarctic psychrotolerant bacteria.</title>
        <authorList>
            <person name="Styczynski M."/>
            <person name="Krucon T."/>
            <person name="Decewicz P."/>
            <person name="Dziewit L."/>
        </authorList>
    </citation>
    <scope>NUCLEOTIDE SEQUENCE [LARGE SCALE GENOMIC DNA]</scope>
    <source>
        <strain evidence="2 3">ANT_H27</strain>
    </source>
</reference>
<dbReference type="PANTHER" id="PTHR18964:SF173">
    <property type="entry name" value="GLUCOKINASE"/>
    <property type="match status" value="1"/>
</dbReference>
<evidence type="ECO:0000313" key="2">
    <source>
        <dbReference type="EMBL" id="KAA0978688.1"/>
    </source>
</evidence>
<gene>
    <name evidence="2" type="ORF">FQ154_05525</name>
</gene>
<dbReference type="SUPFAM" id="SSF53067">
    <property type="entry name" value="Actin-like ATPase domain"/>
    <property type="match status" value="1"/>
</dbReference>
<dbReference type="Proteomes" id="UP000323856">
    <property type="component" value="Unassembled WGS sequence"/>
</dbReference>
<dbReference type="Gene3D" id="1.10.10.10">
    <property type="entry name" value="Winged helix-like DNA-binding domain superfamily/Winged helix DNA-binding domain"/>
    <property type="match status" value="1"/>
</dbReference>
<sequence length="404" mass="41066">MALTTINPKAPNTGTGAGDLFQYLRNGQPRTRSELATLTGLSRSTIATRVDALLDTGLVGAVGAALSSGGRPPSTFAFAPESRTVLAADLGAAHAILGLTDLAGNIIDHLRADLDITNGPVPVLDWVVAKFTELLQRNGRDASTLSGIAIGVPGPVAHSTGRPTKPPIMPGWNDFDIPGTIQQTFDVPVLVDNDVNIMALGEQSLSWPDTENLMFVKVATGIGVGLISGGALQRGAQGSAGDLGHVQVPGGASTPCRCGNTGCLEALAGGGAVAANLAAQGYAAHTASDVGKLAEDNNTAAIQVLRQAGRDIGSVLAMCVNLLNPSVIVLGGRLASAGEHVIAGVREQVYFRSTPLATQHLVIVGSAAADMAGVRGASMLVIGHVLAPDAVDHLVMNRTAAMAT</sequence>
<dbReference type="SUPFAM" id="SSF46785">
    <property type="entry name" value="Winged helix' DNA-binding domain"/>
    <property type="match status" value="1"/>
</dbReference>
<name>A0A5B0EJ31_9MICC</name>
<dbReference type="InterPro" id="IPR019885">
    <property type="entry name" value="Tscrpt_reg_HTH_AsnC-type_CS"/>
</dbReference>
<dbReference type="PANTHER" id="PTHR18964">
    <property type="entry name" value="ROK (REPRESSOR, ORF, KINASE) FAMILY"/>
    <property type="match status" value="1"/>
</dbReference>
<evidence type="ECO:0000313" key="3">
    <source>
        <dbReference type="Proteomes" id="UP000323856"/>
    </source>
</evidence>
<evidence type="ECO:0000256" key="1">
    <source>
        <dbReference type="ARBA" id="ARBA00006479"/>
    </source>
</evidence>
<accession>A0A5B0EJ31</accession>
<comment type="caution">
    <text evidence="2">The sequence shown here is derived from an EMBL/GenBank/DDBJ whole genome shotgun (WGS) entry which is preliminary data.</text>
</comment>
<organism evidence="2 3">
    <name type="scientific">Paeniglutamicibacter gangotriensis</name>
    <dbReference type="NCBI Taxonomy" id="254787"/>
    <lineage>
        <taxon>Bacteria</taxon>
        <taxon>Bacillati</taxon>
        <taxon>Actinomycetota</taxon>
        <taxon>Actinomycetes</taxon>
        <taxon>Micrococcales</taxon>
        <taxon>Micrococcaceae</taxon>
        <taxon>Paeniglutamicibacter</taxon>
    </lineage>
</organism>
<dbReference type="InterPro" id="IPR043129">
    <property type="entry name" value="ATPase_NBD"/>
</dbReference>
<dbReference type="Pfam" id="PF00480">
    <property type="entry name" value="ROK"/>
    <property type="match status" value="1"/>
</dbReference>
<comment type="similarity">
    <text evidence="1">Belongs to the ROK (NagC/XylR) family.</text>
</comment>
<dbReference type="PROSITE" id="PS00519">
    <property type="entry name" value="HTH_ASNC_1"/>
    <property type="match status" value="1"/>
</dbReference>
<dbReference type="RefSeq" id="WP_149618963.1">
    <property type="nucleotide sequence ID" value="NZ_VOBL01000004.1"/>
</dbReference>
<protein>
    <submittedName>
        <fullName evidence="2">ROK family transcriptional regulator</fullName>
    </submittedName>
</protein>
<dbReference type="InterPro" id="IPR049874">
    <property type="entry name" value="ROK_cs"/>
</dbReference>
<dbReference type="EMBL" id="VOBL01000004">
    <property type="protein sequence ID" value="KAA0978688.1"/>
    <property type="molecule type" value="Genomic_DNA"/>
</dbReference>
<dbReference type="InterPro" id="IPR036388">
    <property type="entry name" value="WH-like_DNA-bd_sf"/>
</dbReference>
<dbReference type="Gene3D" id="3.30.420.40">
    <property type="match status" value="2"/>
</dbReference>
<dbReference type="OrthoDB" id="3189808at2"/>
<dbReference type="InterPro" id="IPR000600">
    <property type="entry name" value="ROK"/>
</dbReference>
<dbReference type="InterPro" id="IPR036390">
    <property type="entry name" value="WH_DNA-bd_sf"/>
</dbReference>
<dbReference type="AlphaFoldDB" id="A0A5B0EJ31"/>